<gene>
    <name evidence="3" type="ORF">HD841_003554</name>
</gene>
<organism evidence="3 4">
    <name type="scientific">Sphingomonas melonis</name>
    <dbReference type="NCBI Taxonomy" id="152682"/>
    <lineage>
        <taxon>Bacteria</taxon>
        <taxon>Pseudomonadati</taxon>
        <taxon>Pseudomonadota</taxon>
        <taxon>Alphaproteobacteria</taxon>
        <taxon>Sphingomonadales</taxon>
        <taxon>Sphingomonadaceae</taxon>
        <taxon>Sphingomonas</taxon>
    </lineage>
</organism>
<evidence type="ECO:0000313" key="4">
    <source>
        <dbReference type="Proteomes" id="UP000517753"/>
    </source>
</evidence>
<keyword evidence="4" id="KW-1185">Reference proteome</keyword>
<dbReference type="SUPFAM" id="SSF54427">
    <property type="entry name" value="NTF2-like"/>
    <property type="match status" value="2"/>
</dbReference>
<dbReference type="PANTHER" id="PTHR43194">
    <property type="entry name" value="HYDROLASE ALPHA/BETA FOLD FAMILY"/>
    <property type="match status" value="1"/>
</dbReference>
<accession>A0A7Y9FR19</accession>
<dbReference type="Gene3D" id="3.40.50.1820">
    <property type="entry name" value="alpha/beta hydrolase"/>
    <property type="match status" value="1"/>
</dbReference>
<reference evidence="3 4" key="1">
    <citation type="submission" date="2020-07" db="EMBL/GenBank/DDBJ databases">
        <authorList>
            <person name="Partida-Martinez L."/>
            <person name="Huntemann M."/>
            <person name="Clum A."/>
            <person name="Wang J."/>
            <person name="Palaniappan K."/>
            <person name="Ritter S."/>
            <person name="Chen I.-M."/>
            <person name="Stamatis D."/>
            <person name="Reddy T."/>
            <person name="O'Malley R."/>
            <person name="Daum C."/>
            <person name="Shapiro N."/>
            <person name="Ivanova N."/>
            <person name="Kyrpides N."/>
            <person name="Woyke T."/>
        </authorList>
    </citation>
    <scope>NUCLEOTIDE SEQUENCE [LARGE SCALE GENOMIC DNA]</scope>
    <source>
        <strain evidence="3 4">AS2.3</strain>
    </source>
</reference>
<dbReference type="InterPro" id="IPR000073">
    <property type="entry name" value="AB_hydrolase_1"/>
</dbReference>
<comment type="caution">
    <text evidence="3">The sequence shown here is derived from an EMBL/GenBank/DDBJ whole genome shotgun (WGS) entry which is preliminary data.</text>
</comment>
<dbReference type="Pfam" id="PF07366">
    <property type="entry name" value="SnoaL"/>
    <property type="match status" value="1"/>
</dbReference>
<name>A0A7Y9FR19_9SPHN</name>
<dbReference type="Gene3D" id="3.10.450.50">
    <property type="match status" value="2"/>
</dbReference>
<dbReference type="EMBL" id="JACCBY010000006">
    <property type="protein sequence ID" value="NYD91738.1"/>
    <property type="molecule type" value="Genomic_DNA"/>
</dbReference>
<dbReference type="RefSeq" id="WP_179510147.1">
    <property type="nucleotide sequence ID" value="NZ_JACCBY010000006.1"/>
</dbReference>
<dbReference type="InterPro" id="IPR029058">
    <property type="entry name" value="AB_hydrolase_fold"/>
</dbReference>
<proteinExistence type="predicted"/>
<evidence type="ECO:0000259" key="2">
    <source>
        <dbReference type="Pfam" id="PF12697"/>
    </source>
</evidence>
<dbReference type="PANTHER" id="PTHR43194:SF2">
    <property type="entry name" value="PEROXISOMAL MEMBRANE PROTEIN LPX1"/>
    <property type="match status" value="1"/>
</dbReference>
<reference evidence="3 4" key="2">
    <citation type="submission" date="2020-08" db="EMBL/GenBank/DDBJ databases">
        <title>The Agave Microbiome: Exploring the role of microbial communities in plant adaptations to desert environments.</title>
        <authorList>
            <person name="Partida-Martinez L.P."/>
        </authorList>
    </citation>
    <scope>NUCLEOTIDE SEQUENCE [LARGE SCALE GENOMIC DNA]</scope>
    <source>
        <strain evidence="3 4">AS2.3</strain>
    </source>
</reference>
<feature type="domain" description="AB hydrolase-1" evidence="2">
    <location>
        <begin position="50"/>
        <end position="225"/>
    </location>
</feature>
<evidence type="ECO:0000256" key="1">
    <source>
        <dbReference type="SAM" id="MobiDB-lite"/>
    </source>
</evidence>
<dbReference type="InterPro" id="IPR009959">
    <property type="entry name" value="Cyclase_SnoaL-like"/>
</dbReference>
<evidence type="ECO:0000313" key="3">
    <source>
        <dbReference type="EMBL" id="NYD91738.1"/>
    </source>
</evidence>
<dbReference type="Proteomes" id="UP000517753">
    <property type="component" value="Unassembled WGS sequence"/>
</dbReference>
<dbReference type="GO" id="GO:0030638">
    <property type="term" value="P:polyketide metabolic process"/>
    <property type="evidence" value="ECO:0007669"/>
    <property type="project" value="InterPro"/>
</dbReference>
<dbReference type="AlphaFoldDB" id="A0A7Y9FR19"/>
<feature type="region of interest" description="Disordered" evidence="1">
    <location>
        <begin position="240"/>
        <end position="267"/>
    </location>
</feature>
<dbReference type="Pfam" id="PF12697">
    <property type="entry name" value="Abhydrolase_6"/>
    <property type="match status" value="1"/>
</dbReference>
<dbReference type="InterPro" id="IPR032710">
    <property type="entry name" value="NTF2-like_dom_sf"/>
</dbReference>
<sequence>MNTQVPIIDEATTLPLPLVLLPGTLCDERLFAPLLERLPARFAKVLPIRDAEPAAAAQAVLEQAPRRFALLGFSLGGLVALEIALQAPDRVAGLAMVSSNARARAQDALQRPADPLEALTASWPDCVGPEGRANTVLRQTLEQMALDTGRDVFAAQEQLVRSRSDKRGRLCALCMPVLVLAGAEDRACPPAMQHEMAEALLDAEVALLEGVGHFAPLEAPDAVAAHVATWLGRTDQSHRITPDRARKGGNMTKTETSAPKPDQPMENAVHDGGKVLQVERRDFTELVPNDRPRVQSMRGFDPIYTDIVDYIVRCTHRIWDERDVGLIYTHYTHNCVAYTTLGTMYDRETHIRDTIQRLVEFPDRRGLAQQVIWRGNDVDGFYTSHMTHGQGRHSQYGMYGKPTGRTFLTRTVADCMILENKIYKEWIVRDNMGPIIQLGLDPHAFALEIATRKLDAGQPIMEVVENRRLLGQYPPESEADVSIAHSEDEAQLLRDLHHIYNKRMFGRIHEIYAPNCQWHGPLMREYYGIAAVLQQTMRLVALIPDGYFVPQHISSVESEEGGTKYAIRWMFDGHHLGYGSLGSPTGHPLSVMGVNHFLIRDGKIIDEWVVYDELSMLAQIKIAELQQAS</sequence>
<dbReference type="SUPFAM" id="SSF53474">
    <property type="entry name" value="alpha/beta-Hydrolases"/>
    <property type="match status" value="1"/>
</dbReference>
<dbReference type="InterPro" id="IPR050228">
    <property type="entry name" value="Carboxylesterase_BioH"/>
</dbReference>
<protein>
    <submittedName>
        <fullName evidence="3">Pimeloyl-ACP methyl ester carboxylesterase/predicted ester cyclase</fullName>
    </submittedName>
</protein>
<dbReference type="PRINTS" id="PR00111">
    <property type="entry name" value="ABHYDROLASE"/>
</dbReference>